<dbReference type="InterPro" id="IPR011990">
    <property type="entry name" value="TPR-like_helical_dom_sf"/>
</dbReference>
<evidence type="ECO:0000256" key="3">
    <source>
        <dbReference type="PROSITE-ProRule" id="PRU00339"/>
    </source>
</evidence>
<dbReference type="KEGG" id="mrtj:KHC33_15135"/>
<dbReference type="InterPro" id="IPR051685">
    <property type="entry name" value="Ycf3/AcsC/BcsC/TPR_MFPF"/>
</dbReference>
<evidence type="ECO:0000256" key="1">
    <source>
        <dbReference type="ARBA" id="ARBA00022737"/>
    </source>
</evidence>
<accession>A0A8E7EJH7</accession>
<dbReference type="EMBL" id="CP075546">
    <property type="protein sequence ID" value="QVV88636.1"/>
    <property type="molecule type" value="Genomic_DNA"/>
</dbReference>
<reference evidence="4 5" key="1">
    <citation type="submission" date="2021-05" db="EMBL/GenBank/DDBJ databases">
        <title>A novel Methanospirillum isolate from a pyrite-forming mixed culture.</title>
        <authorList>
            <person name="Bunk B."/>
            <person name="Sproer C."/>
            <person name="Spring S."/>
            <person name="Pester M."/>
        </authorList>
    </citation>
    <scope>NUCLEOTIDE SEQUENCE [LARGE SCALE GENOMIC DNA]</scope>
    <source>
        <strain evidence="4 5">J.3.6.1-F.2.7.3</strain>
    </source>
</reference>
<dbReference type="RefSeq" id="WP_214419445.1">
    <property type="nucleotide sequence ID" value="NZ_CP075546.1"/>
</dbReference>
<dbReference type="InterPro" id="IPR019734">
    <property type="entry name" value="TPR_rpt"/>
</dbReference>
<evidence type="ECO:0000313" key="4">
    <source>
        <dbReference type="EMBL" id="QVV88636.1"/>
    </source>
</evidence>
<protein>
    <submittedName>
        <fullName evidence="4">Tetratricopeptide repeat protein</fullName>
    </submittedName>
</protein>
<organism evidence="4 5">
    <name type="scientific">Methanospirillum purgamenti</name>
    <dbReference type="NCBI Taxonomy" id="2834276"/>
    <lineage>
        <taxon>Archaea</taxon>
        <taxon>Methanobacteriati</taxon>
        <taxon>Methanobacteriota</taxon>
        <taxon>Stenosarchaea group</taxon>
        <taxon>Methanomicrobia</taxon>
        <taxon>Methanomicrobiales</taxon>
        <taxon>Methanospirillaceae</taxon>
        <taxon>Methanospirillum</taxon>
    </lineage>
</organism>
<dbReference type="Proteomes" id="UP000680656">
    <property type="component" value="Chromosome"/>
</dbReference>
<evidence type="ECO:0000256" key="2">
    <source>
        <dbReference type="ARBA" id="ARBA00022803"/>
    </source>
</evidence>
<name>A0A8E7EJH7_9EURY</name>
<dbReference type="GeneID" id="65567420"/>
<dbReference type="Gene3D" id="1.25.40.10">
    <property type="entry name" value="Tetratricopeptide repeat domain"/>
    <property type="match status" value="1"/>
</dbReference>
<dbReference type="SUPFAM" id="SSF48452">
    <property type="entry name" value="TPR-like"/>
    <property type="match status" value="1"/>
</dbReference>
<feature type="repeat" description="TPR" evidence="3">
    <location>
        <begin position="94"/>
        <end position="127"/>
    </location>
</feature>
<keyword evidence="1" id="KW-0677">Repeat</keyword>
<dbReference type="Pfam" id="PF13432">
    <property type="entry name" value="TPR_16"/>
    <property type="match status" value="1"/>
</dbReference>
<feature type="repeat" description="TPR" evidence="3">
    <location>
        <begin position="128"/>
        <end position="161"/>
    </location>
</feature>
<dbReference type="PROSITE" id="PS50005">
    <property type="entry name" value="TPR"/>
    <property type="match status" value="2"/>
</dbReference>
<keyword evidence="2 3" id="KW-0802">TPR repeat</keyword>
<sequence>MSHNLLTLLILTILLSVVGIVCTADTGKVYYNGYAFDPDLVPSGMVPYEDGWSHGSLFSAPNWLLKQIDQNLMSTVLDRGVTPSPTPTITPDQTDDYITTGYAALDGGNYRGAYSAFQKATELDPTNPEAWYGLGITLERQKRYLSALEAYQQAITSAEGAASNWASYAGLGRVFNNLNRFPEAVNALETALTQYENAGVSHPDEQDEITRLLEEVRRKLGEHNSYFSSPYIPPLVTGG</sequence>
<dbReference type="SMART" id="SM00028">
    <property type="entry name" value="TPR"/>
    <property type="match status" value="3"/>
</dbReference>
<dbReference type="AlphaFoldDB" id="A0A8E7EJH7"/>
<proteinExistence type="predicted"/>
<dbReference type="PANTHER" id="PTHR44943">
    <property type="entry name" value="CELLULOSE SYNTHASE OPERON PROTEIN C"/>
    <property type="match status" value="1"/>
</dbReference>
<dbReference type="PANTHER" id="PTHR44943:SF8">
    <property type="entry name" value="TPR REPEAT-CONTAINING PROTEIN MJ0263"/>
    <property type="match status" value="1"/>
</dbReference>
<gene>
    <name evidence="4" type="ORF">KHC33_15135</name>
</gene>
<keyword evidence="5" id="KW-1185">Reference proteome</keyword>
<evidence type="ECO:0000313" key="5">
    <source>
        <dbReference type="Proteomes" id="UP000680656"/>
    </source>
</evidence>